<gene>
    <name evidence="12" type="ORF">TRICI_005553</name>
</gene>
<comment type="subcellular location">
    <subcellularLocation>
        <location evidence="1">Nucleus</location>
    </subcellularLocation>
</comment>
<keyword evidence="9" id="KW-0131">Cell cycle</keyword>
<evidence type="ECO:0000256" key="5">
    <source>
        <dbReference type="ARBA" id="ARBA00022880"/>
    </source>
</evidence>
<dbReference type="EMBL" id="SWFS01000432">
    <property type="protein sequence ID" value="KAA8904243.1"/>
    <property type="molecule type" value="Genomic_DNA"/>
</dbReference>
<dbReference type="GO" id="GO:0043111">
    <property type="term" value="P:replication fork arrest"/>
    <property type="evidence" value="ECO:0007669"/>
    <property type="project" value="TreeGrafter"/>
</dbReference>
<reference evidence="12" key="1">
    <citation type="journal article" date="2019" name="G3 (Bethesda)">
        <title>Genome Assemblies of Two Rare Opportunistic Yeast Pathogens: Diutina rugosa (syn. Candida rugosa) and Trichomonascus ciferrii (syn. Candida ciferrii).</title>
        <authorList>
            <person name="Mixao V."/>
            <person name="Saus E."/>
            <person name="Hansen A.P."/>
            <person name="Lass-Florl C."/>
            <person name="Gabaldon T."/>
        </authorList>
    </citation>
    <scope>NUCLEOTIDE SEQUENCE</scope>
    <source>
        <strain evidence="12">CBS 4856</strain>
    </source>
</reference>
<dbReference type="GO" id="GO:0031298">
    <property type="term" value="C:replication fork protection complex"/>
    <property type="evidence" value="ECO:0007669"/>
    <property type="project" value="TreeGrafter"/>
</dbReference>
<comment type="caution">
    <text evidence="12">The sequence shown here is derived from an EMBL/GenBank/DDBJ whole genome shotgun (WGS) entry which is preliminary data.</text>
</comment>
<evidence type="ECO:0000256" key="3">
    <source>
        <dbReference type="ARBA" id="ARBA00021529"/>
    </source>
</evidence>
<evidence type="ECO:0000313" key="12">
    <source>
        <dbReference type="EMBL" id="KAA8904243.1"/>
    </source>
</evidence>
<organism evidence="12 13">
    <name type="scientific">Trichomonascus ciferrii</name>
    <dbReference type="NCBI Taxonomy" id="44093"/>
    <lineage>
        <taxon>Eukaryota</taxon>
        <taxon>Fungi</taxon>
        <taxon>Dikarya</taxon>
        <taxon>Ascomycota</taxon>
        <taxon>Saccharomycotina</taxon>
        <taxon>Dipodascomycetes</taxon>
        <taxon>Dipodascales</taxon>
        <taxon>Trichomonascaceae</taxon>
        <taxon>Trichomonascus</taxon>
        <taxon>Trichomonascus ciferrii complex</taxon>
    </lineage>
</organism>
<proteinExistence type="inferred from homology"/>
<keyword evidence="6" id="KW-0234">DNA repair</keyword>
<comment type="similarity">
    <text evidence="2">Belongs to the timeless family.</text>
</comment>
<dbReference type="Pfam" id="PF04821">
    <property type="entry name" value="TIMELESS"/>
    <property type="match status" value="1"/>
</dbReference>
<feature type="compositionally biased region" description="Polar residues" evidence="10">
    <location>
        <begin position="327"/>
        <end position="339"/>
    </location>
</feature>
<protein>
    <recommendedName>
        <fullName evidence="3">Topoisomerase 1-associated factor 1</fullName>
    </recommendedName>
</protein>
<dbReference type="VEuPathDB" id="FungiDB:TRICI_005553"/>
<keyword evidence="8" id="KW-0469">Meiosis</keyword>
<dbReference type="PANTHER" id="PTHR22940">
    <property type="entry name" value="TIMEOUT/TIMELESS-2"/>
    <property type="match status" value="1"/>
</dbReference>
<feature type="compositionally biased region" description="Basic residues" evidence="10">
    <location>
        <begin position="347"/>
        <end position="360"/>
    </location>
</feature>
<dbReference type="InterPro" id="IPR006906">
    <property type="entry name" value="Timeless_N"/>
</dbReference>
<name>A0A642US36_9ASCO</name>
<dbReference type="GO" id="GO:0051321">
    <property type="term" value="P:meiotic cell cycle"/>
    <property type="evidence" value="ECO:0007669"/>
    <property type="project" value="UniProtKB-KW"/>
</dbReference>
<evidence type="ECO:0000256" key="8">
    <source>
        <dbReference type="ARBA" id="ARBA00023254"/>
    </source>
</evidence>
<evidence type="ECO:0000256" key="6">
    <source>
        <dbReference type="ARBA" id="ARBA00023204"/>
    </source>
</evidence>
<feature type="non-terminal residue" evidence="12">
    <location>
        <position position="360"/>
    </location>
</feature>
<feature type="domain" description="Timeless N-terminal" evidence="11">
    <location>
        <begin position="38"/>
        <end position="316"/>
    </location>
</feature>
<dbReference type="AlphaFoldDB" id="A0A642US36"/>
<keyword evidence="13" id="KW-1185">Reference proteome</keyword>
<evidence type="ECO:0000256" key="4">
    <source>
        <dbReference type="ARBA" id="ARBA00022763"/>
    </source>
</evidence>
<dbReference type="InterPro" id="IPR044998">
    <property type="entry name" value="Timeless"/>
</dbReference>
<dbReference type="Proteomes" id="UP000761534">
    <property type="component" value="Unassembled WGS sequence"/>
</dbReference>
<dbReference type="OrthoDB" id="310853at2759"/>
<feature type="region of interest" description="Disordered" evidence="10">
    <location>
        <begin position="327"/>
        <end position="360"/>
    </location>
</feature>
<accession>A0A642US36</accession>
<dbReference type="PANTHER" id="PTHR22940:SF4">
    <property type="entry name" value="PROTEIN TIMELESS HOMOLOG"/>
    <property type="match status" value="1"/>
</dbReference>
<evidence type="ECO:0000256" key="2">
    <source>
        <dbReference type="ARBA" id="ARBA00008174"/>
    </source>
</evidence>
<evidence type="ECO:0000256" key="10">
    <source>
        <dbReference type="SAM" id="MobiDB-lite"/>
    </source>
</evidence>
<keyword evidence="4" id="KW-0227">DNA damage</keyword>
<dbReference type="GO" id="GO:0000076">
    <property type="term" value="P:DNA replication checkpoint signaling"/>
    <property type="evidence" value="ECO:0007669"/>
    <property type="project" value="TreeGrafter"/>
</dbReference>
<evidence type="ECO:0000256" key="1">
    <source>
        <dbReference type="ARBA" id="ARBA00004123"/>
    </source>
</evidence>
<dbReference type="GO" id="GO:0003677">
    <property type="term" value="F:DNA binding"/>
    <property type="evidence" value="ECO:0007669"/>
    <property type="project" value="TreeGrafter"/>
</dbReference>
<evidence type="ECO:0000256" key="7">
    <source>
        <dbReference type="ARBA" id="ARBA00023242"/>
    </source>
</evidence>
<evidence type="ECO:0000256" key="9">
    <source>
        <dbReference type="ARBA" id="ARBA00023306"/>
    </source>
</evidence>
<keyword evidence="5" id="KW-0236">DNA replication inhibitor</keyword>
<keyword evidence="7" id="KW-0539">Nucleus</keyword>
<evidence type="ECO:0000259" key="11">
    <source>
        <dbReference type="Pfam" id="PF04821"/>
    </source>
</evidence>
<dbReference type="GO" id="GO:0006281">
    <property type="term" value="P:DNA repair"/>
    <property type="evidence" value="ECO:0007669"/>
    <property type="project" value="UniProtKB-KW"/>
</dbReference>
<evidence type="ECO:0000313" key="13">
    <source>
        <dbReference type="Proteomes" id="UP000761534"/>
    </source>
</evidence>
<sequence>MEIGSGQNSSAVDPELKAFITNLVSALGGPDLAQAHKPYKLGDDAMACLRDIKRWIKGYDERMDRWDVARAISETSLVTFDLVEILTKWELEHQGASSGGNRPSRHMDRIALACLELLVPLTWPLELNRTTSTNNHYKHAPYLNAARIRYKKAIMNHPQKAVLRAILRLAIPVLRTDVRARTIRDEGILKLVVFFFRNILAIDPPEAQLYDVNNDVSRVNTVMAFQEQSVLDFLNMLASGMGKDFVGQDTAVLECLFYMLRGIEATELYSEVSGEVRKNPANSSLEELLDQEKELKKKNHMNSSSRHSRFGTMVSVNFQNEGRYTVSGQTALNNTTSSLDKLDQNKKWRKRSNPKKGKGV</sequence>